<organism evidence="1 2">
    <name type="scientific">Virgibacillus byunsanensis</name>
    <dbReference type="NCBI Taxonomy" id="570945"/>
    <lineage>
        <taxon>Bacteria</taxon>
        <taxon>Bacillati</taxon>
        <taxon>Bacillota</taxon>
        <taxon>Bacilli</taxon>
        <taxon>Bacillales</taxon>
        <taxon>Bacillaceae</taxon>
        <taxon>Virgibacillus</taxon>
    </lineage>
</organism>
<dbReference type="RefSeq" id="WP_390364371.1">
    <property type="nucleotide sequence ID" value="NZ_JBHTKJ010000067.1"/>
</dbReference>
<accession>A0ABW3LSG3</accession>
<dbReference type="Proteomes" id="UP001597040">
    <property type="component" value="Unassembled WGS sequence"/>
</dbReference>
<dbReference type="InterPro" id="IPR025373">
    <property type="entry name" value="DUF4363"/>
</dbReference>
<protein>
    <submittedName>
        <fullName evidence="1">DUF4363 family protein</fullName>
    </submittedName>
</protein>
<comment type="caution">
    <text evidence="1">The sequence shown here is derived from an EMBL/GenBank/DDBJ whole genome shotgun (WGS) entry which is preliminary data.</text>
</comment>
<reference evidence="2" key="1">
    <citation type="journal article" date="2019" name="Int. J. Syst. Evol. Microbiol.">
        <title>The Global Catalogue of Microorganisms (GCM) 10K type strain sequencing project: providing services to taxonomists for standard genome sequencing and annotation.</title>
        <authorList>
            <consortium name="The Broad Institute Genomics Platform"/>
            <consortium name="The Broad Institute Genome Sequencing Center for Infectious Disease"/>
            <person name="Wu L."/>
            <person name="Ma J."/>
        </authorList>
    </citation>
    <scope>NUCLEOTIDE SEQUENCE [LARGE SCALE GENOMIC DNA]</scope>
    <source>
        <strain evidence="2">CCUG 56754</strain>
    </source>
</reference>
<dbReference type="Pfam" id="PF14276">
    <property type="entry name" value="DUF4363"/>
    <property type="match status" value="1"/>
</dbReference>
<proteinExistence type="predicted"/>
<name>A0ABW3LSG3_9BACI</name>
<sequence length="117" mass="13774">MASFRLTIVSFILLASITGCDLLKTEKDDLLFNAVTEIELQVDKKEWDKSTSTINEFQELYEKRKWKLQLLGEMEDYKEIELEMGTLKESLKDQDQLESKISLGQIMKRLQIIYDDF</sequence>
<keyword evidence="2" id="KW-1185">Reference proteome</keyword>
<dbReference type="PROSITE" id="PS51257">
    <property type="entry name" value="PROKAR_LIPOPROTEIN"/>
    <property type="match status" value="1"/>
</dbReference>
<evidence type="ECO:0000313" key="2">
    <source>
        <dbReference type="Proteomes" id="UP001597040"/>
    </source>
</evidence>
<dbReference type="EMBL" id="JBHTKJ010000067">
    <property type="protein sequence ID" value="MFD1040361.1"/>
    <property type="molecule type" value="Genomic_DNA"/>
</dbReference>
<evidence type="ECO:0000313" key="1">
    <source>
        <dbReference type="EMBL" id="MFD1040361.1"/>
    </source>
</evidence>
<gene>
    <name evidence="1" type="ORF">ACFQ3N_18455</name>
</gene>